<accession>A0A8S9HRM7</accession>
<dbReference type="EMBL" id="QGKY02001250">
    <property type="protein sequence ID" value="KAF2561015.1"/>
    <property type="molecule type" value="Genomic_DNA"/>
</dbReference>
<sequence length="371" mass="42381">MKAACLVQLAHLASWTSPTQQMGELDGLFGPARQMGELDGFGRSNSPIWRVGRHARSNSPNGGVGRLARFNSPVWWVGRERLPPSLVAIALSLVDPVRDMETLRQRWSFRFTRLIPRSATLIGRPGANQSSVHRRGRREMVEIMKTHCDQFYYEFGELKESYKAYGNYRECRGTVGGLFLTQAADYSYDVENARQTRRMNERDGDFAIPRIEKNIWKQWEPILVSPDTVEAETGVPDKTGEVNQPVVPLTFDDYLVGESMTGYLILMVDWRGLLWLIGKVFPCKIFISLVCFRPSVAVFYVVRLAVCGFESLPFTVRCVVRTLYIKRFQDCFVKCQEKDSSCHLASYPFLWIALFVARSRCLRNSQSFEGV</sequence>
<protein>
    <submittedName>
        <fullName evidence="1">Uncharacterized protein</fullName>
    </submittedName>
</protein>
<name>A0A8S9HRM7_BRACR</name>
<gene>
    <name evidence="1" type="ORF">F2Q70_00017462</name>
</gene>
<proteinExistence type="predicted"/>
<reference evidence="1" key="1">
    <citation type="submission" date="2019-12" db="EMBL/GenBank/DDBJ databases">
        <title>Genome sequencing and annotation of Brassica cretica.</title>
        <authorList>
            <person name="Studholme D.J."/>
            <person name="Sarris P.F."/>
        </authorList>
    </citation>
    <scope>NUCLEOTIDE SEQUENCE</scope>
    <source>
        <strain evidence="1">PFS-102/07</strain>
        <tissue evidence="1">Leaf</tissue>
    </source>
</reference>
<evidence type="ECO:0000313" key="1">
    <source>
        <dbReference type="EMBL" id="KAF2561015.1"/>
    </source>
</evidence>
<dbReference type="AlphaFoldDB" id="A0A8S9HRM7"/>
<comment type="caution">
    <text evidence="1">The sequence shown here is derived from an EMBL/GenBank/DDBJ whole genome shotgun (WGS) entry which is preliminary data.</text>
</comment>
<organism evidence="1">
    <name type="scientific">Brassica cretica</name>
    <name type="common">Mustard</name>
    <dbReference type="NCBI Taxonomy" id="69181"/>
    <lineage>
        <taxon>Eukaryota</taxon>
        <taxon>Viridiplantae</taxon>
        <taxon>Streptophyta</taxon>
        <taxon>Embryophyta</taxon>
        <taxon>Tracheophyta</taxon>
        <taxon>Spermatophyta</taxon>
        <taxon>Magnoliopsida</taxon>
        <taxon>eudicotyledons</taxon>
        <taxon>Gunneridae</taxon>
        <taxon>Pentapetalae</taxon>
        <taxon>rosids</taxon>
        <taxon>malvids</taxon>
        <taxon>Brassicales</taxon>
        <taxon>Brassicaceae</taxon>
        <taxon>Brassiceae</taxon>
        <taxon>Brassica</taxon>
    </lineage>
</organism>